<dbReference type="Proteomes" id="UP001054252">
    <property type="component" value="Unassembled WGS sequence"/>
</dbReference>
<evidence type="ECO:0000313" key="2">
    <source>
        <dbReference type="Proteomes" id="UP001054252"/>
    </source>
</evidence>
<proteinExistence type="predicted"/>
<organism evidence="1 2">
    <name type="scientific">Rubroshorea leprosula</name>
    <dbReference type="NCBI Taxonomy" id="152421"/>
    <lineage>
        <taxon>Eukaryota</taxon>
        <taxon>Viridiplantae</taxon>
        <taxon>Streptophyta</taxon>
        <taxon>Embryophyta</taxon>
        <taxon>Tracheophyta</taxon>
        <taxon>Spermatophyta</taxon>
        <taxon>Magnoliopsida</taxon>
        <taxon>eudicotyledons</taxon>
        <taxon>Gunneridae</taxon>
        <taxon>Pentapetalae</taxon>
        <taxon>rosids</taxon>
        <taxon>malvids</taxon>
        <taxon>Malvales</taxon>
        <taxon>Dipterocarpaceae</taxon>
        <taxon>Rubroshorea</taxon>
    </lineage>
</organism>
<comment type="caution">
    <text evidence="1">The sequence shown here is derived from an EMBL/GenBank/DDBJ whole genome shotgun (WGS) entry which is preliminary data.</text>
</comment>
<accession>A0AAV5MRA4</accession>
<name>A0AAV5MRA4_9ROSI</name>
<dbReference type="AlphaFoldDB" id="A0AAV5MRA4"/>
<sequence length="101" mass="11288">MNFSSLLVLEPIKNPEVSPPSLQKPDLLCFALSAGCSCYGGRIAWVLACRRPLLLPARSGSCWKFLVLDRPVSLVRELSARFYVSEVSKIMVMPFDFSSMF</sequence>
<keyword evidence="2" id="KW-1185">Reference proteome</keyword>
<reference evidence="1 2" key="1">
    <citation type="journal article" date="2021" name="Commun. Biol.">
        <title>The genome of Shorea leprosula (Dipterocarpaceae) highlights the ecological relevance of drought in aseasonal tropical rainforests.</title>
        <authorList>
            <person name="Ng K.K.S."/>
            <person name="Kobayashi M.J."/>
            <person name="Fawcett J.A."/>
            <person name="Hatakeyama M."/>
            <person name="Paape T."/>
            <person name="Ng C.H."/>
            <person name="Ang C.C."/>
            <person name="Tnah L.H."/>
            <person name="Lee C.T."/>
            <person name="Nishiyama T."/>
            <person name="Sese J."/>
            <person name="O'Brien M.J."/>
            <person name="Copetti D."/>
            <person name="Mohd Noor M.I."/>
            <person name="Ong R.C."/>
            <person name="Putra M."/>
            <person name="Sireger I.Z."/>
            <person name="Indrioko S."/>
            <person name="Kosugi Y."/>
            <person name="Izuno A."/>
            <person name="Isagi Y."/>
            <person name="Lee S.L."/>
            <person name="Shimizu K.K."/>
        </authorList>
    </citation>
    <scope>NUCLEOTIDE SEQUENCE [LARGE SCALE GENOMIC DNA]</scope>
    <source>
        <strain evidence="1">214</strain>
    </source>
</reference>
<gene>
    <name evidence="1" type="ORF">SLEP1_g57788</name>
</gene>
<protein>
    <submittedName>
        <fullName evidence="1">Uncharacterized protein</fullName>
    </submittedName>
</protein>
<evidence type="ECO:0000313" key="1">
    <source>
        <dbReference type="EMBL" id="GKV51112.1"/>
    </source>
</evidence>
<dbReference type="EMBL" id="BPVZ01000436">
    <property type="protein sequence ID" value="GKV51112.1"/>
    <property type="molecule type" value="Genomic_DNA"/>
</dbReference>